<sequence>MTSACCPPSWHEQDGLGFDDPDSDNDLVPVSPESQTSDRYNARERHEKRRRWAEQYRASRVRQARRWAGVPVDRLSVQDLQQLKSHVRKGIPSNLRPRLWAVACSAPALLAKNPGEYARLVERATATRSSAMDQIDKDLRRTFPNHPFYRTDEGIRALRHCLLAFAARNPHIGYSQSMNFLAGLLNLLYAPEMAFWMMVAIVERILPRDFYDQSLLGCRVEIGVLRRLVTKKLPEIDEALRRHRVDITVVCVGWFLCLFVNTLPIETVLRVWDCFLVEGDKILFRVGLALLKMHSDDMLACTDSPQMIRALTRIGKDQYDCDTFLQAAFKRVGSLKRETIVRYRQLCREEETNLSPQL</sequence>
<feature type="region of interest" description="Disordered" evidence="1">
    <location>
        <begin position="1"/>
        <end position="48"/>
    </location>
</feature>
<dbReference type="PROSITE" id="PS50086">
    <property type="entry name" value="TBC_RABGAP"/>
    <property type="match status" value="1"/>
</dbReference>
<dbReference type="EMBL" id="OVEO01000013">
    <property type="protein sequence ID" value="SPR00247.1"/>
    <property type="molecule type" value="Genomic_DNA"/>
</dbReference>
<dbReference type="SMART" id="SM00164">
    <property type="entry name" value="TBC"/>
    <property type="match status" value="1"/>
</dbReference>
<keyword evidence="5" id="KW-1185">Reference proteome</keyword>
<dbReference type="PANTHER" id="PTHR47219">
    <property type="entry name" value="RAB GTPASE-ACTIVATING PROTEIN 1-LIKE"/>
    <property type="match status" value="1"/>
</dbReference>
<protein>
    <recommendedName>
        <fullName evidence="2">Rab-GAP TBC domain-containing protein</fullName>
    </recommendedName>
</protein>
<dbReference type="InterPro" id="IPR050302">
    <property type="entry name" value="Rab_GAP_TBC_domain"/>
</dbReference>
<gene>
    <name evidence="3" type="ORF">PBRA_009451</name>
    <name evidence="4" type="ORF">PLBR_LOCUS7462</name>
</gene>
<evidence type="ECO:0000259" key="2">
    <source>
        <dbReference type="PROSITE" id="PS50086"/>
    </source>
</evidence>
<dbReference type="FunFam" id="1.10.8.270:FF:000026">
    <property type="entry name" value="TBC (Tre-2/Bub2/Cdc16) domain family"/>
    <property type="match status" value="1"/>
</dbReference>
<evidence type="ECO:0000313" key="5">
    <source>
        <dbReference type="Proteomes" id="UP000039324"/>
    </source>
</evidence>
<dbReference type="PANTHER" id="PTHR47219:SF20">
    <property type="entry name" value="TBC1 DOMAIN FAMILY MEMBER 2B"/>
    <property type="match status" value="1"/>
</dbReference>
<dbReference type="AlphaFoldDB" id="A0A0G4J8E5"/>
<dbReference type="STRING" id="37360.A0A0G4J8E5"/>
<dbReference type="OMA" id="DTMIQDS"/>
<dbReference type="GO" id="GO:0005096">
    <property type="term" value="F:GTPase activator activity"/>
    <property type="evidence" value="ECO:0007669"/>
    <property type="project" value="TreeGrafter"/>
</dbReference>
<dbReference type="InterPro" id="IPR000195">
    <property type="entry name" value="Rab-GAP-TBC_dom"/>
</dbReference>
<reference evidence="3 5" key="1">
    <citation type="submission" date="2015-02" db="EMBL/GenBank/DDBJ databases">
        <authorList>
            <person name="Chooi Y.-H."/>
        </authorList>
    </citation>
    <scope>NUCLEOTIDE SEQUENCE [LARGE SCALE GENOMIC DNA]</scope>
    <source>
        <strain evidence="3">E3</strain>
    </source>
</reference>
<accession>A0A0G4J8E5</accession>
<evidence type="ECO:0000313" key="4">
    <source>
        <dbReference type="EMBL" id="SPR00247.1"/>
    </source>
</evidence>
<name>A0A0G4J8E5_PLABS</name>
<proteinExistence type="predicted"/>
<dbReference type="Gene3D" id="1.10.472.80">
    <property type="entry name" value="Ypt/Rab-GAP domain of gyp1p, domain 3"/>
    <property type="match status" value="1"/>
</dbReference>
<organism evidence="3 5">
    <name type="scientific">Plasmodiophora brassicae</name>
    <name type="common">Clubroot disease agent</name>
    <dbReference type="NCBI Taxonomy" id="37360"/>
    <lineage>
        <taxon>Eukaryota</taxon>
        <taxon>Sar</taxon>
        <taxon>Rhizaria</taxon>
        <taxon>Endomyxa</taxon>
        <taxon>Phytomyxea</taxon>
        <taxon>Plasmodiophorida</taxon>
        <taxon>Plasmodiophoridae</taxon>
        <taxon>Plasmodiophora</taxon>
    </lineage>
</organism>
<dbReference type="EMBL" id="CDSF01000149">
    <property type="protein sequence ID" value="CEP03566.1"/>
    <property type="molecule type" value="Genomic_DNA"/>
</dbReference>
<dbReference type="Proteomes" id="UP000039324">
    <property type="component" value="Unassembled WGS sequence"/>
</dbReference>
<evidence type="ECO:0000313" key="6">
    <source>
        <dbReference type="Proteomes" id="UP000290189"/>
    </source>
</evidence>
<dbReference type="InterPro" id="IPR035969">
    <property type="entry name" value="Rab-GAP_TBC_sf"/>
</dbReference>
<dbReference type="Pfam" id="PF00566">
    <property type="entry name" value="RabGAP-TBC"/>
    <property type="match status" value="1"/>
</dbReference>
<dbReference type="Gene3D" id="1.10.8.270">
    <property type="entry name" value="putative rabgap domain of human tbc1 domain family member 14 like domains"/>
    <property type="match status" value="1"/>
</dbReference>
<evidence type="ECO:0000313" key="3">
    <source>
        <dbReference type="EMBL" id="CEP03566.1"/>
    </source>
</evidence>
<dbReference type="GO" id="GO:0031267">
    <property type="term" value="F:small GTPase binding"/>
    <property type="evidence" value="ECO:0007669"/>
    <property type="project" value="TreeGrafter"/>
</dbReference>
<keyword evidence="4" id="KW-0496">Mitochondrion</keyword>
<feature type="domain" description="Rab-GAP TBC" evidence="2">
    <location>
        <begin position="90"/>
        <end position="279"/>
    </location>
</feature>
<evidence type="ECO:0000256" key="1">
    <source>
        <dbReference type="SAM" id="MobiDB-lite"/>
    </source>
</evidence>
<dbReference type="SUPFAM" id="SSF47923">
    <property type="entry name" value="Ypt/Rab-GAP domain of gyp1p"/>
    <property type="match status" value="2"/>
</dbReference>
<dbReference type="Proteomes" id="UP000290189">
    <property type="component" value="Unassembled WGS sequence"/>
</dbReference>
<reference evidence="4 6" key="2">
    <citation type="submission" date="2018-03" db="EMBL/GenBank/DDBJ databases">
        <authorList>
            <person name="Fogelqvist J."/>
        </authorList>
    </citation>
    <scope>NUCLEOTIDE SEQUENCE [LARGE SCALE GENOMIC DNA]</scope>
</reference>
<geneLocation type="mitochondrion" evidence="4"/>
<dbReference type="OrthoDB" id="294251at2759"/>